<gene>
    <name evidence="1" type="ORF">MBCUR_05640</name>
</gene>
<evidence type="ECO:0000313" key="2">
    <source>
        <dbReference type="Proteomes" id="UP000077245"/>
    </source>
</evidence>
<keyword evidence="2" id="KW-1185">Reference proteome</keyword>
<evidence type="ECO:0008006" key="3">
    <source>
        <dbReference type="Google" id="ProtNLM"/>
    </source>
</evidence>
<dbReference type="PATRIC" id="fig|49547.3.peg.590"/>
<accession>A0A166CBL5</accession>
<dbReference type="EMBL" id="LWMV01000105">
    <property type="protein sequence ID" value="KZX14340.1"/>
    <property type="molecule type" value="Genomic_DNA"/>
</dbReference>
<dbReference type="RefSeq" id="WP_157077591.1">
    <property type="nucleotide sequence ID" value="NZ_LWMV01000105.1"/>
</dbReference>
<protein>
    <recommendedName>
        <fullName evidence="3">RNA polymerase sigma factor 70 region 4 type 2 domain-containing protein</fullName>
    </recommendedName>
</protein>
<name>A0A166CBL5_9EURY</name>
<comment type="caution">
    <text evidence="1">The sequence shown here is derived from an EMBL/GenBank/DDBJ whole genome shotgun (WGS) entry which is preliminary data.</text>
</comment>
<evidence type="ECO:0000313" key="1">
    <source>
        <dbReference type="EMBL" id="KZX14340.1"/>
    </source>
</evidence>
<proteinExistence type="predicted"/>
<organism evidence="1 2">
    <name type="scientific">Methanobrevibacter curvatus</name>
    <dbReference type="NCBI Taxonomy" id="49547"/>
    <lineage>
        <taxon>Archaea</taxon>
        <taxon>Methanobacteriati</taxon>
        <taxon>Methanobacteriota</taxon>
        <taxon>Methanomada group</taxon>
        <taxon>Methanobacteria</taxon>
        <taxon>Methanobacteriales</taxon>
        <taxon>Methanobacteriaceae</taxon>
        <taxon>Methanobrevibacter</taxon>
    </lineage>
</organism>
<reference evidence="1 2" key="1">
    <citation type="submission" date="2016-04" db="EMBL/GenBank/DDBJ databases">
        <title>Genome sequence of Methanobrevibacter curvatus DSM 11111.</title>
        <authorList>
            <person name="Poehlein A."/>
            <person name="Seedorf H."/>
            <person name="Daniel R."/>
        </authorList>
    </citation>
    <scope>NUCLEOTIDE SEQUENCE [LARGE SCALE GENOMIC DNA]</scope>
    <source>
        <strain evidence="1 2">DSM 11111</strain>
    </source>
</reference>
<dbReference type="AlphaFoldDB" id="A0A166CBL5"/>
<sequence>MSKNSKELVEHYISSIELNDLIYKLEKVAKKVNRLHFIRQFYEGKTVKQASLNLGVPEKTAYN</sequence>
<dbReference type="Proteomes" id="UP000077245">
    <property type="component" value="Unassembled WGS sequence"/>
</dbReference>